<organism evidence="1 2">
    <name type="scientific">Solanum tuberosum</name>
    <name type="common">Potato</name>
    <dbReference type="NCBI Taxonomy" id="4113"/>
    <lineage>
        <taxon>Eukaryota</taxon>
        <taxon>Viridiplantae</taxon>
        <taxon>Streptophyta</taxon>
        <taxon>Embryophyta</taxon>
        <taxon>Tracheophyta</taxon>
        <taxon>Spermatophyta</taxon>
        <taxon>Magnoliopsida</taxon>
        <taxon>eudicotyledons</taxon>
        <taxon>Gunneridae</taxon>
        <taxon>Pentapetalae</taxon>
        <taxon>asterids</taxon>
        <taxon>lamiids</taxon>
        <taxon>Solanales</taxon>
        <taxon>Solanaceae</taxon>
        <taxon>Solanoideae</taxon>
        <taxon>Solaneae</taxon>
        <taxon>Solanum</taxon>
    </lineage>
</organism>
<protein>
    <recommendedName>
        <fullName evidence="3">Polyprotein protein</fullName>
    </recommendedName>
</protein>
<reference evidence="1" key="2">
    <citation type="submission" date="2015-06" db="UniProtKB">
        <authorList>
            <consortium name="EnsemblPlants"/>
        </authorList>
    </citation>
    <scope>IDENTIFICATION</scope>
    <source>
        <strain evidence="1">DM1-3 516 R44</strain>
    </source>
</reference>
<evidence type="ECO:0000313" key="1">
    <source>
        <dbReference type="EnsemblPlants" id="PGSC0003DMT400094474"/>
    </source>
</evidence>
<name>M1DU80_SOLTU</name>
<sequence>MPWLLCLSECVKCEKTIEGYNLRIDELAARIEVLEKTVGSSSTLDTLRVEGSTLRAEVVQIQSMDISTLWGDVSLSVVAAPAPEIPNVAPSSFVPEVVVDEDAMDEELAEETDEEGLREDKHGIAETLAELHETDEIIIQATPERSLQETSVVGSNGVTPDSPTLSISETGNDAQVELSLLPPMILCRA</sequence>
<dbReference type="AlphaFoldDB" id="M1DU80"/>
<dbReference type="InParanoid" id="M1DU80"/>
<evidence type="ECO:0008006" key="3">
    <source>
        <dbReference type="Google" id="ProtNLM"/>
    </source>
</evidence>
<dbReference type="Proteomes" id="UP000011115">
    <property type="component" value="Unassembled WGS sequence"/>
</dbReference>
<evidence type="ECO:0000313" key="2">
    <source>
        <dbReference type="Proteomes" id="UP000011115"/>
    </source>
</evidence>
<accession>M1DU80</accession>
<dbReference type="EnsemblPlants" id="PGSC0003DMT400094474">
    <property type="protein sequence ID" value="PGSC0003DMT400094474"/>
    <property type="gene ID" value="PGSC0003DMG400044045"/>
</dbReference>
<proteinExistence type="predicted"/>
<dbReference type="HOGENOM" id="CLU_1436743_0_0_1"/>
<reference evidence="2" key="1">
    <citation type="journal article" date="2011" name="Nature">
        <title>Genome sequence and analysis of the tuber crop potato.</title>
        <authorList>
            <consortium name="The Potato Genome Sequencing Consortium"/>
        </authorList>
    </citation>
    <scope>NUCLEOTIDE SEQUENCE [LARGE SCALE GENOMIC DNA]</scope>
    <source>
        <strain evidence="2">cv. DM1-3 516 R44</strain>
    </source>
</reference>
<dbReference type="PaxDb" id="4113-PGSC0003DMT400094474"/>
<keyword evidence="2" id="KW-1185">Reference proteome</keyword>
<dbReference type="Gramene" id="PGSC0003DMT400094474">
    <property type="protein sequence ID" value="PGSC0003DMT400094474"/>
    <property type="gene ID" value="PGSC0003DMG400044045"/>
</dbReference>